<dbReference type="EMBL" id="KZ084170">
    <property type="protein sequence ID" value="OSC96676.1"/>
    <property type="molecule type" value="Genomic_DNA"/>
</dbReference>
<dbReference type="InterPro" id="IPR051402">
    <property type="entry name" value="KPR-Related"/>
</dbReference>
<dbReference type="InterPro" id="IPR013332">
    <property type="entry name" value="KPR_N"/>
</dbReference>
<dbReference type="PANTHER" id="PTHR21708">
    <property type="entry name" value="PROBABLE 2-DEHYDROPANTOATE 2-REDUCTASE"/>
    <property type="match status" value="1"/>
</dbReference>
<gene>
    <name evidence="4" type="ORF">PYCCODRAFT_1400065</name>
</gene>
<dbReference type="InterPro" id="IPR013752">
    <property type="entry name" value="KPA_reductase"/>
</dbReference>
<evidence type="ECO:0000259" key="3">
    <source>
        <dbReference type="Pfam" id="PF08546"/>
    </source>
</evidence>
<dbReference type="Proteomes" id="UP000193067">
    <property type="component" value="Unassembled WGS sequence"/>
</dbReference>
<feature type="compositionally biased region" description="Basic and acidic residues" evidence="1">
    <location>
        <begin position="258"/>
        <end position="273"/>
    </location>
</feature>
<dbReference type="GO" id="GO:0005737">
    <property type="term" value="C:cytoplasm"/>
    <property type="evidence" value="ECO:0007669"/>
    <property type="project" value="TreeGrafter"/>
</dbReference>
<dbReference type="Pfam" id="PF08546">
    <property type="entry name" value="ApbA_C"/>
    <property type="match status" value="1"/>
</dbReference>
<reference evidence="4 5" key="1">
    <citation type="journal article" date="2015" name="Biotechnol. Biofuels">
        <title>Enhanced degradation of softwood versus hardwood by the white-rot fungus Pycnoporus coccineus.</title>
        <authorList>
            <person name="Couturier M."/>
            <person name="Navarro D."/>
            <person name="Chevret D."/>
            <person name="Henrissat B."/>
            <person name="Piumi F."/>
            <person name="Ruiz-Duenas F.J."/>
            <person name="Martinez A.T."/>
            <person name="Grigoriev I.V."/>
            <person name="Riley R."/>
            <person name="Lipzen A."/>
            <person name="Berrin J.G."/>
            <person name="Master E.R."/>
            <person name="Rosso M.N."/>
        </authorList>
    </citation>
    <scope>NUCLEOTIDE SEQUENCE [LARGE SCALE GENOMIC DNA]</scope>
    <source>
        <strain evidence="4 5">BRFM310</strain>
    </source>
</reference>
<dbReference type="PANTHER" id="PTHR21708:SF43">
    <property type="entry name" value="KETOPANTOATE REDUCTASE C-TERMINAL DOMAIN-CONTAINING PROTEIN"/>
    <property type="match status" value="1"/>
</dbReference>
<dbReference type="InterPro" id="IPR013328">
    <property type="entry name" value="6PGD_dom2"/>
</dbReference>
<evidence type="ECO:0000259" key="2">
    <source>
        <dbReference type="Pfam" id="PF02558"/>
    </source>
</evidence>
<dbReference type="InterPro" id="IPR008927">
    <property type="entry name" value="6-PGluconate_DH-like_C_sf"/>
</dbReference>
<accession>A0A1Y2I6B5</accession>
<evidence type="ECO:0000313" key="4">
    <source>
        <dbReference type="EMBL" id="OSC96676.1"/>
    </source>
</evidence>
<evidence type="ECO:0000313" key="5">
    <source>
        <dbReference type="Proteomes" id="UP000193067"/>
    </source>
</evidence>
<dbReference type="STRING" id="1353009.A0A1Y2I6B5"/>
<name>A0A1Y2I6B5_TRAC3</name>
<dbReference type="Gene3D" id="3.40.50.720">
    <property type="entry name" value="NAD(P)-binding Rossmann-like Domain"/>
    <property type="match status" value="1"/>
</dbReference>
<keyword evidence="5" id="KW-1185">Reference proteome</keyword>
<proteinExistence type="predicted"/>
<feature type="domain" description="Ketopantoate reductase C-terminal" evidence="3">
    <location>
        <begin position="210"/>
        <end position="390"/>
    </location>
</feature>
<feature type="region of interest" description="Disordered" evidence="1">
    <location>
        <begin position="244"/>
        <end position="276"/>
    </location>
</feature>
<dbReference type="AlphaFoldDB" id="A0A1Y2I6B5"/>
<dbReference type="Pfam" id="PF02558">
    <property type="entry name" value="ApbA"/>
    <property type="match status" value="1"/>
</dbReference>
<sequence length="406" mass="44565">MASQLKDVLLIGYGAVGAVYSLILKRSSLARVTVVARGNYEAANARGMEFRSRKYGNIQGWRPDRLFSSIEKALDRPYTYVVLASKAIPEIQRTPALLKPLLSPPYADAHPQPTYVLFQNGLNVEVDLYEALKALRPEEEPRILSTANWIATGLVEKNVVEHGEFDRVSIGVYRPGTAPAPTTKDQSVALADFAHILAVGGSEVSVVPEIQRVKFAKNLWNGVLGASAALSRCSLRAFFRPPHLEPGREGTEPTLAERAGEDAREVREARETPSARATAAIPRASPAVGAYTIPFLHDTLTEVYELGRVLFPPQGEDVPGLDPEVVQKTLANTARLHARPDSVHVPSMLVDVRAGRPMEVEHVVGEVVRMGRRAGVSMPRMETLYALLLVMQNEFLRKQQEGKAQL</sequence>
<dbReference type="OrthoDB" id="3609at2759"/>
<dbReference type="Gene3D" id="1.10.1040.10">
    <property type="entry name" value="N-(1-d-carboxylethyl)-l-norvaline Dehydrogenase, domain 2"/>
    <property type="match status" value="1"/>
</dbReference>
<protein>
    <submittedName>
        <fullName evidence="4">6-phosphogluconate dehydrogenase C-terminal domain-like protein</fullName>
    </submittedName>
</protein>
<organism evidence="4 5">
    <name type="scientific">Trametes coccinea (strain BRFM310)</name>
    <name type="common">Pycnoporus coccineus</name>
    <dbReference type="NCBI Taxonomy" id="1353009"/>
    <lineage>
        <taxon>Eukaryota</taxon>
        <taxon>Fungi</taxon>
        <taxon>Dikarya</taxon>
        <taxon>Basidiomycota</taxon>
        <taxon>Agaricomycotina</taxon>
        <taxon>Agaricomycetes</taxon>
        <taxon>Polyporales</taxon>
        <taxon>Polyporaceae</taxon>
        <taxon>Trametes</taxon>
    </lineage>
</organism>
<evidence type="ECO:0000256" key="1">
    <source>
        <dbReference type="SAM" id="MobiDB-lite"/>
    </source>
</evidence>
<dbReference type="SUPFAM" id="SSF48179">
    <property type="entry name" value="6-phosphogluconate dehydrogenase C-terminal domain-like"/>
    <property type="match status" value="1"/>
</dbReference>
<feature type="domain" description="Ketopantoate reductase N-terminal" evidence="2">
    <location>
        <begin position="8"/>
        <end position="173"/>
    </location>
</feature>